<protein>
    <submittedName>
        <fullName evidence="2">META domain-containing protein</fullName>
    </submittedName>
</protein>
<feature type="domain" description="DUF306" evidence="1">
    <location>
        <begin position="28"/>
        <end position="134"/>
    </location>
</feature>
<sequence length="136" mass="15271">MTIHKYILIVFLFSVLWTGCDKKDLPDDLWGTEWKLEGLVRANGSWEPNETGKEIRIEFLDSAGLDIQLPVNTCGADVMEVTEKQIKLGPASCTEVCCDPPYAQDFLGILSQVRSYYIKDKKLYLQGPQGSAILVK</sequence>
<keyword evidence="3" id="KW-1185">Reference proteome</keyword>
<reference evidence="2" key="1">
    <citation type="submission" date="2021-06" db="EMBL/GenBank/DDBJ databases">
        <title>44 bacteria genomes isolated from Dapeng, Shenzhen.</title>
        <authorList>
            <person name="Zheng W."/>
            <person name="Yu S."/>
            <person name="Huang Y."/>
        </authorList>
    </citation>
    <scope>NUCLEOTIDE SEQUENCE</scope>
    <source>
        <strain evidence="2">DP5N28-2</strain>
    </source>
</reference>
<dbReference type="RefSeq" id="WP_222579240.1">
    <property type="nucleotide sequence ID" value="NZ_JAHVHU010000006.1"/>
</dbReference>
<evidence type="ECO:0000313" key="2">
    <source>
        <dbReference type="EMBL" id="MBY5957717.1"/>
    </source>
</evidence>
<name>A0A953L6J6_9BACT</name>
<dbReference type="Pfam" id="PF03724">
    <property type="entry name" value="META"/>
    <property type="match status" value="1"/>
</dbReference>
<evidence type="ECO:0000313" key="3">
    <source>
        <dbReference type="Proteomes" id="UP000753961"/>
    </source>
</evidence>
<gene>
    <name evidence="2" type="ORF">KUV50_06225</name>
</gene>
<dbReference type="EMBL" id="JAHVHU010000006">
    <property type="protein sequence ID" value="MBY5957717.1"/>
    <property type="molecule type" value="Genomic_DNA"/>
</dbReference>
<dbReference type="InterPro" id="IPR038670">
    <property type="entry name" value="HslJ-like_sf"/>
</dbReference>
<organism evidence="2 3">
    <name type="scientific">Membranihabitans marinus</name>
    <dbReference type="NCBI Taxonomy" id="1227546"/>
    <lineage>
        <taxon>Bacteria</taxon>
        <taxon>Pseudomonadati</taxon>
        <taxon>Bacteroidota</taxon>
        <taxon>Saprospiria</taxon>
        <taxon>Saprospirales</taxon>
        <taxon>Saprospiraceae</taxon>
        <taxon>Membranihabitans</taxon>
    </lineage>
</organism>
<dbReference type="Proteomes" id="UP000753961">
    <property type="component" value="Unassembled WGS sequence"/>
</dbReference>
<dbReference type="PROSITE" id="PS51257">
    <property type="entry name" value="PROKAR_LIPOPROTEIN"/>
    <property type="match status" value="1"/>
</dbReference>
<dbReference type="AlphaFoldDB" id="A0A953L6J6"/>
<evidence type="ECO:0000259" key="1">
    <source>
        <dbReference type="Pfam" id="PF03724"/>
    </source>
</evidence>
<dbReference type="InterPro" id="IPR005184">
    <property type="entry name" value="DUF306_Meta_HslJ"/>
</dbReference>
<proteinExistence type="predicted"/>
<comment type="caution">
    <text evidence="2">The sequence shown here is derived from an EMBL/GenBank/DDBJ whole genome shotgun (WGS) entry which is preliminary data.</text>
</comment>
<accession>A0A953L6J6</accession>
<dbReference type="Gene3D" id="2.40.128.270">
    <property type="match status" value="1"/>
</dbReference>